<proteinExistence type="predicted"/>
<dbReference type="Proteomes" id="UP001054945">
    <property type="component" value="Unassembled WGS sequence"/>
</dbReference>
<evidence type="ECO:0000256" key="1">
    <source>
        <dbReference type="SAM" id="MobiDB-lite"/>
    </source>
</evidence>
<reference evidence="2 3" key="1">
    <citation type="submission" date="2021-06" db="EMBL/GenBank/DDBJ databases">
        <title>Caerostris extrusa draft genome.</title>
        <authorList>
            <person name="Kono N."/>
            <person name="Arakawa K."/>
        </authorList>
    </citation>
    <scope>NUCLEOTIDE SEQUENCE [LARGE SCALE GENOMIC DNA]</scope>
</reference>
<gene>
    <name evidence="2" type="ORF">CEXT_389781</name>
</gene>
<sequence>MDSKIGFPLSPATTNRRQRRNPSKNIHHCRQLKCQLFSYHVPLLKNGVVMNGSRRRNLSDRSTLVQLAKCPLSVLEQIKFFKRQTQGLCMMIWILEISNLDIRCPQFGYKKSMRVSDRSTLVQLAKCPLSVLEQIKFFKRQTQQIKSLWMMIWILEIHNLDIRCPQFGYKKSMRATTNRRQRRNPSKNIHHWRQFKCQLFSYHVPLLKNGVVMNGSRRRNRCHGKRWVLFIIGDEHDRLR</sequence>
<dbReference type="EMBL" id="BPLR01014135">
    <property type="protein sequence ID" value="GIY66601.1"/>
    <property type="molecule type" value="Genomic_DNA"/>
</dbReference>
<keyword evidence="3" id="KW-1185">Reference proteome</keyword>
<accession>A0AAV4V9I1</accession>
<name>A0AAV4V9I1_CAEEX</name>
<organism evidence="2 3">
    <name type="scientific">Caerostris extrusa</name>
    <name type="common">Bark spider</name>
    <name type="synonym">Caerostris bankana</name>
    <dbReference type="NCBI Taxonomy" id="172846"/>
    <lineage>
        <taxon>Eukaryota</taxon>
        <taxon>Metazoa</taxon>
        <taxon>Ecdysozoa</taxon>
        <taxon>Arthropoda</taxon>
        <taxon>Chelicerata</taxon>
        <taxon>Arachnida</taxon>
        <taxon>Araneae</taxon>
        <taxon>Araneomorphae</taxon>
        <taxon>Entelegynae</taxon>
        <taxon>Araneoidea</taxon>
        <taxon>Araneidae</taxon>
        <taxon>Caerostris</taxon>
    </lineage>
</organism>
<evidence type="ECO:0000313" key="2">
    <source>
        <dbReference type="EMBL" id="GIY66601.1"/>
    </source>
</evidence>
<comment type="caution">
    <text evidence="2">The sequence shown here is derived from an EMBL/GenBank/DDBJ whole genome shotgun (WGS) entry which is preliminary data.</text>
</comment>
<evidence type="ECO:0000313" key="3">
    <source>
        <dbReference type="Proteomes" id="UP001054945"/>
    </source>
</evidence>
<protein>
    <submittedName>
        <fullName evidence="2">Uncharacterized protein</fullName>
    </submittedName>
</protein>
<feature type="compositionally biased region" description="Basic residues" evidence="1">
    <location>
        <begin position="16"/>
        <end position="25"/>
    </location>
</feature>
<dbReference type="AlphaFoldDB" id="A0AAV4V9I1"/>
<feature type="region of interest" description="Disordered" evidence="1">
    <location>
        <begin position="1"/>
        <end position="25"/>
    </location>
</feature>